<evidence type="ECO:0000256" key="1">
    <source>
        <dbReference type="SAM" id="MobiDB-lite"/>
    </source>
</evidence>
<dbReference type="Proteomes" id="UP000319462">
    <property type="component" value="Chromosome 35"/>
</dbReference>
<feature type="region of interest" description="Disordered" evidence="1">
    <location>
        <begin position="90"/>
        <end position="115"/>
    </location>
</feature>
<name>A0A3P3ZIL2_LEIBR</name>
<protein>
    <submittedName>
        <fullName evidence="2">Hypothetical_protein</fullName>
    </submittedName>
</protein>
<proteinExistence type="predicted"/>
<dbReference type="EMBL" id="LS997634">
    <property type="protein sequence ID" value="SYZ69947.1"/>
    <property type="molecule type" value="Genomic_DNA"/>
</dbReference>
<evidence type="ECO:0000313" key="2">
    <source>
        <dbReference type="EMBL" id="SYZ69947.1"/>
    </source>
</evidence>
<organism evidence="2 3">
    <name type="scientific">Leishmania braziliensis MHOM/BR/75/M2904</name>
    <dbReference type="NCBI Taxonomy" id="420245"/>
    <lineage>
        <taxon>Eukaryota</taxon>
        <taxon>Discoba</taxon>
        <taxon>Euglenozoa</taxon>
        <taxon>Kinetoplastea</taxon>
        <taxon>Metakinetoplastina</taxon>
        <taxon>Trypanosomatida</taxon>
        <taxon>Trypanosomatidae</taxon>
        <taxon>Leishmaniinae</taxon>
        <taxon>Leishmania</taxon>
        <taxon>Leishmania braziliensis species complex</taxon>
    </lineage>
</organism>
<feature type="compositionally biased region" description="Polar residues" evidence="1">
    <location>
        <begin position="346"/>
        <end position="356"/>
    </location>
</feature>
<accession>A0A3P3ZIL2</accession>
<sequence length="460" mass="50321">MQPGVSEVARGSYRTFHTSASAARRPKTDYGILLEAKRRSEGTINRKSASTRSCAAAEQAGQRLSSPRWRGVREAGNVIEPTTTWTQRTTSLLPTPRGQCTPMLQNGRTSPRGEQHVGRAVSDEKMDDAASALLSELQQVVVRVSHQMVDERRRAAQQRKQIDTLETIVAEQDAMLDALRTQHNAAQYEKSCRLKCYQNELRCRGVDSVQPKGYNRERCRTSEWRISAAQVDDCVCAEFRRLSPIYESSPFSGFDEVSPIIAAVLRSLATQVLQLRCAARENEVKASSLSRGESSFAFQLPAGSAPLVTAPAVSSPSVMLSFNRHAPAANRSNASAVDRVKPTMAPETQTKASMSATPAAGPHHASLGSASLTMVRKEVVLRRYGRRHEYHSPCSSTPRVRGERISVKLRVRGCSLHPVGHTCSLRSVAEKSAAFGSENAAYRGRDTLGESRATTKSGNL</sequence>
<gene>
    <name evidence="2" type="ORF">LBRM2904_35.1270</name>
</gene>
<feature type="region of interest" description="Disordered" evidence="1">
    <location>
        <begin position="330"/>
        <end position="371"/>
    </location>
</feature>
<dbReference type="AlphaFoldDB" id="A0A3P3ZIL2"/>
<reference evidence="2 3" key="1">
    <citation type="submission" date="2018-09" db="EMBL/GenBank/DDBJ databases">
        <authorList>
            <person name="Peiro R."/>
            <person name="Begona"/>
            <person name="Cbmso G."/>
            <person name="Lopez M."/>
            <person name="Gonzalez S."/>
        </authorList>
    </citation>
    <scope>NUCLEOTIDE SEQUENCE [LARGE SCALE GENOMIC DNA]</scope>
</reference>
<evidence type="ECO:0000313" key="3">
    <source>
        <dbReference type="Proteomes" id="UP000319462"/>
    </source>
</evidence>